<keyword evidence="2" id="KW-1185">Reference proteome</keyword>
<gene>
    <name evidence="1" type="ORF">Rai3103_14270</name>
</gene>
<name>A0A5Q2FCG4_9ACTN</name>
<accession>A0A5Q2FCG4</accession>
<sequence length="174" mass="19001">MSLAVCLLFDREGDHAIREIWTRLEDEGIPTLLTHTHGRHRPHLSYAVAVRWDLIRIREQVEPLPDAGPFPLEFHGMLAFSRGRAALAASVSAAVALRQESVSTSVSAAGAELHRHYAPGRWIPHVSLATRAKESQLPLVARAVSDALPLTVQVVRAALIDSSTGDIWGLDTIP</sequence>
<dbReference type="RefSeq" id="WP_153573131.1">
    <property type="nucleotide sequence ID" value="NZ_CP045725.1"/>
</dbReference>
<dbReference type="SUPFAM" id="SSF55144">
    <property type="entry name" value="LigT-like"/>
    <property type="match status" value="1"/>
</dbReference>
<dbReference type="KEGG" id="rain:Rai3103_14270"/>
<dbReference type="AlphaFoldDB" id="A0A5Q2FCG4"/>
<dbReference type="Proteomes" id="UP000386847">
    <property type="component" value="Chromosome"/>
</dbReference>
<proteinExistence type="predicted"/>
<protein>
    <submittedName>
        <fullName evidence="1">2'-5' RNA ligase family protein</fullName>
    </submittedName>
</protein>
<keyword evidence="1" id="KW-0436">Ligase</keyword>
<evidence type="ECO:0000313" key="1">
    <source>
        <dbReference type="EMBL" id="QGF24602.1"/>
    </source>
</evidence>
<dbReference type="Gene3D" id="3.90.1140.10">
    <property type="entry name" value="Cyclic phosphodiesterase"/>
    <property type="match status" value="1"/>
</dbReference>
<dbReference type="EMBL" id="CP045725">
    <property type="protein sequence ID" value="QGF24602.1"/>
    <property type="molecule type" value="Genomic_DNA"/>
</dbReference>
<evidence type="ECO:0000313" key="2">
    <source>
        <dbReference type="Proteomes" id="UP000386847"/>
    </source>
</evidence>
<organism evidence="1 2">
    <name type="scientific">Raineyella fluvialis</name>
    <dbReference type="NCBI Taxonomy" id="2662261"/>
    <lineage>
        <taxon>Bacteria</taxon>
        <taxon>Bacillati</taxon>
        <taxon>Actinomycetota</taxon>
        <taxon>Actinomycetes</taxon>
        <taxon>Propionibacteriales</taxon>
        <taxon>Propionibacteriaceae</taxon>
        <taxon>Raineyella</taxon>
    </lineage>
</organism>
<reference evidence="1 2" key="1">
    <citation type="submission" date="2019-10" db="EMBL/GenBank/DDBJ databases">
        <title>Genomic analysis of Raineyella sp. CBA3103.</title>
        <authorList>
            <person name="Roh S.W."/>
        </authorList>
    </citation>
    <scope>NUCLEOTIDE SEQUENCE [LARGE SCALE GENOMIC DNA]</scope>
    <source>
        <strain evidence="1 2">CBA3103</strain>
    </source>
</reference>
<dbReference type="Pfam" id="PF13563">
    <property type="entry name" value="2_5_RNA_ligase2"/>
    <property type="match status" value="1"/>
</dbReference>
<dbReference type="GO" id="GO:0016874">
    <property type="term" value="F:ligase activity"/>
    <property type="evidence" value="ECO:0007669"/>
    <property type="project" value="UniProtKB-KW"/>
</dbReference>
<dbReference type="InterPro" id="IPR009097">
    <property type="entry name" value="Cyclic_Pdiesterase"/>
</dbReference>